<comment type="subcellular location">
    <subcellularLocation>
        <location evidence="1">Nucleus</location>
    </subcellularLocation>
</comment>
<evidence type="ECO:0008006" key="5">
    <source>
        <dbReference type="Google" id="ProtNLM"/>
    </source>
</evidence>
<dbReference type="InterPro" id="IPR019140">
    <property type="entry name" value="MCM_complex-bd"/>
</dbReference>
<dbReference type="GO" id="GO:0003682">
    <property type="term" value="F:chromatin binding"/>
    <property type="evidence" value="ECO:0000318"/>
    <property type="project" value="GO_Central"/>
</dbReference>
<proteinExistence type="predicted"/>
<reference evidence="3" key="1">
    <citation type="submission" date="2006-10" db="EMBL/GenBank/DDBJ databases">
        <authorList>
            <person name="Amadeo P."/>
            <person name="Zhao Q."/>
            <person name="Wortman J."/>
            <person name="Fraser-Liggett C."/>
            <person name="Carlton J."/>
        </authorList>
    </citation>
    <scope>NUCLEOTIDE SEQUENCE</scope>
    <source>
        <strain evidence="3">G3</strain>
    </source>
</reference>
<evidence type="ECO:0000256" key="1">
    <source>
        <dbReference type="ARBA" id="ARBA00004123"/>
    </source>
</evidence>
<dbReference type="VEuPathDB" id="TrichDB:TVAGG3_0408070"/>
<dbReference type="STRING" id="5722.A2ENN7"/>
<accession>A2ENN7</accession>
<protein>
    <recommendedName>
        <fullName evidence="5">Mini-chromosome maintenance complex-binding protein</fullName>
    </recommendedName>
</protein>
<dbReference type="Proteomes" id="UP000001542">
    <property type="component" value="Unassembled WGS sequence"/>
</dbReference>
<dbReference type="PANTHER" id="PTHR13489:SF0">
    <property type="entry name" value="MINI-CHROMOSOME MAINTENANCE COMPLEX-BINDING PROTEIN"/>
    <property type="match status" value="1"/>
</dbReference>
<evidence type="ECO:0000256" key="2">
    <source>
        <dbReference type="ARBA" id="ARBA00023242"/>
    </source>
</evidence>
<keyword evidence="2" id="KW-0539">Nucleus</keyword>
<dbReference type="PANTHER" id="PTHR13489">
    <property type="entry name" value="MINI-CHROMOSOME MAINTENANCE COMPLEX-BINDING PROTEIN"/>
    <property type="match status" value="1"/>
</dbReference>
<dbReference type="eggNOG" id="KOG2545">
    <property type="taxonomic scope" value="Eukaryota"/>
</dbReference>
<dbReference type="AlphaFoldDB" id="A2ENN7"/>
<dbReference type="VEuPathDB" id="TrichDB:TVAG_100600"/>
<dbReference type="RefSeq" id="XP_001317960.1">
    <property type="nucleotide sequence ID" value="XM_001317925.1"/>
</dbReference>
<evidence type="ECO:0000313" key="4">
    <source>
        <dbReference type="Proteomes" id="UP000001542"/>
    </source>
</evidence>
<dbReference type="Pfam" id="PF09739">
    <property type="entry name" value="MCM_bind"/>
    <property type="match status" value="1"/>
</dbReference>
<dbReference type="KEGG" id="tva:4763607"/>
<dbReference type="SMR" id="A2ENN7"/>
<dbReference type="InParanoid" id="A2ENN7"/>
<dbReference type="EMBL" id="DS113441">
    <property type="protein sequence ID" value="EAY05737.1"/>
    <property type="molecule type" value="Genomic_DNA"/>
</dbReference>
<dbReference type="GO" id="GO:0005634">
    <property type="term" value="C:nucleus"/>
    <property type="evidence" value="ECO:0007669"/>
    <property type="project" value="UniProtKB-SubCell"/>
</dbReference>
<reference evidence="3" key="2">
    <citation type="journal article" date="2007" name="Science">
        <title>Draft genome sequence of the sexually transmitted pathogen Trichomonas vaginalis.</title>
        <authorList>
            <person name="Carlton J.M."/>
            <person name="Hirt R.P."/>
            <person name="Silva J.C."/>
            <person name="Delcher A.L."/>
            <person name="Schatz M."/>
            <person name="Zhao Q."/>
            <person name="Wortman J.R."/>
            <person name="Bidwell S.L."/>
            <person name="Alsmark U.C.M."/>
            <person name="Besteiro S."/>
            <person name="Sicheritz-Ponten T."/>
            <person name="Noel C.J."/>
            <person name="Dacks J.B."/>
            <person name="Foster P.G."/>
            <person name="Simillion C."/>
            <person name="Van de Peer Y."/>
            <person name="Miranda-Saavedra D."/>
            <person name="Barton G.J."/>
            <person name="Westrop G.D."/>
            <person name="Mueller S."/>
            <person name="Dessi D."/>
            <person name="Fiori P.L."/>
            <person name="Ren Q."/>
            <person name="Paulsen I."/>
            <person name="Zhang H."/>
            <person name="Bastida-Corcuera F.D."/>
            <person name="Simoes-Barbosa A."/>
            <person name="Brown M.T."/>
            <person name="Hayes R.D."/>
            <person name="Mukherjee M."/>
            <person name="Okumura C.Y."/>
            <person name="Schneider R."/>
            <person name="Smith A.J."/>
            <person name="Vanacova S."/>
            <person name="Villalvazo M."/>
            <person name="Haas B.J."/>
            <person name="Pertea M."/>
            <person name="Feldblyum T.V."/>
            <person name="Utterback T.R."/>
            <person name="Shu C.L."/>
            <person name="Osoegawa K."/>
            <person name="de Jong P.J."/>
            <person name="Hrdy I."/>
            <person name="Horvathova L."/>
            <person name="Zubacova Z."/>
            <person name="Dolezal P."/>
            <person name="Malik S.B."/>
            <person name="Logsdon J.M. Jr."/>
            <person name="Henze K."/>
            <person name="Gupta A."/>
            <person name="Wang C.C."/>
            <person name="Dunne R.L."/>
            <person name="Upcroft J.A."/>
            <person name="Upcroft P."/>
            <person name="White O."/>
            <person name="Salzberg S.L."/>
            <person name="Tang P."/>
            <person name="Chiu C.-H."/>
            <person name="Lee Y.-S."/>
            <person name="Embley T.M."/>
            <person name="Coombs G.H."/>
            <person name="Mottram J.C."/>
            <person name="Tachezy J."/>
            <person name="Fraser-Liggett C.M."/>
            <person name="Johnson P.J."/>
        </authorList>
    </citation>
    <scope>NUCLEOTIDE SEQUENCE [LARGE SCALE GENOMIC DNA]</scope>
    <source>
        <strain evidence="3">G3</strain>
    </source>
</reference>
<evidence type="ECO:0000313" key="3">
    <source>
        <dbReference type="EMBL" id="EAY05737.1"/>
    </source>
</evidence>
<keyword evidence="4" id="KW-1185">Reference proteome</keyword>
<organism evidence="3 4">
    <name type="scientific">Trichomonas vaginalis (strain ATCC PRA-98 / G3)</name>
    <dbReference type="NCBI Taxonomy" id="412133"/>
    <lineage>
        <taxon>Eukaryota</taxon>
        <taxon>Metamonada</taxon>
        <taxon>Parabasalia</taxon>
        <taxon>Trichomonadida</taxon>
        <taxon>Trichomonadidae</taxon>
        <taxon>Trichomonas</taxon>
    </lineage>
</organism>
<name>A2ENN7_TRIV3</name>
<dbReference type="GO" id="GO:0006261">
    <property type="term" value="P:DNA-templated DNA replication"/>
    <property type="evidence" value="ECO:0000318"/>
    <property type="project" value="GO_Central"/>
</dbReference>
<sequence length="496" mass="56461">MFEELLENPKEFVDRLAQNETDAPDLGIKNLLDQFIQQNPQELEKIPLICNLEGMNSTVPGSLVRVRCSIINSNIKEYFPFRYLSDGTYHSCLIDEEISGTPQDIDPSCLGERYIYTAFSVRPMTNWLLKESAVTINKRKVPTLSEKKNTKEVLKNTQFDMIVKTAFDYKIKNTFDTVDVIGVFSTAEYDHIAMRDIPKEVYPTILALTIVESTNYTKSLPDPAISLVEQRNLALEVLSSALEPHQSLIVLLWLLSFYTHSVAGTAFGSFSLNLTGATYEQALKLKEVLENIIPLSKYIDFNQESLSDQKFVTEITDEGVFGNLIASSGSRFIIDETQLHEGNFNKNGTQNLMILNNLIENQVIPVTYHDSPEFYDINANYRILGLSSSKSLLKYDISVPIGNLIENLSEFTEEQLNVVRKYIENQTLSDKLEFNKEREQIANKKLAECITTHKLSQERAQLLFLFFLLNVSSYGDEINFESALDEAIELFFSFNQ</sequence>
<gene>
    <name evidence="3" type="ORF">TVAG_100600</name>
</gene>